<dbReference type="PANTHER" id="PTHR21152">
    <property type="entry name" value="AMINOTRANSFERASE CLASS V"/>
    <property type="match status" value="1"/>
</dbReference>
<keyword evidence="8" id="KW-1185">Reference proteome</keyword>
<dbReference type="GO" id="GO:0008453">
    <property type="term" value="F:alanine-glyoxylate transaminase activity"/>
    <property type="evidence" value="ECO:0007669"/>
    <property type="project" value="TreeGrafter"/>
</dbReference>
<keyword evidence="7" id="KW-0670">Pyruvate</keyword>
<evidence type="ECO:0000256" key="4">
    <source>
        <dbReference type="PIRSR" id="PIRSR000524-1"/>
    </source>
</evidence>
<evidence type="ECO:0000256" key="2">
    <source>
        <dbReference type="ARBA" id="ARBA00009236"/>
    </source>
</evidence>
<comment type="cofactor">
    <cofactor evidence="1 5">
        <name>pyridoxal 5'-phosphate</name>
        <dbReference type="ChEBI" id="CHEBI:597326"/>
    </cofactor>
</comment>
<organism evidence="7 8">
    <name type="scientific">Corynebacterium provencense</name>
    <dbReference type="NCBI Taxonomy" id="1737425"/>
    <lineage>
        <taxon>Bacteria</taxon>
        <taxon>Bacillati</taxon>
        <taxon>Actinomycetota</taxon>
        <taxon>Actinomycetes</taxon>
        <taxon>Mycobacteriales</taxon>
        <taxon>Corynebacteriaceae</taxon>
        <taxon>Corynebacterium</taxon>
    </lineage>
</organism>
<evidence type="ECO:0000256" key="3">
    <source>
        <dbReference type="ARBA" id="ARBA00022898"/>
    </source>
</evidence>
<dbReference type="KEGG" id="cpre:Csp1_14510"/>
<dbReference type="EMBL" id="CP024988">
    <property type="protein sequence ID" value="AWT26240.1"/>
    <property type="molecule type" value="Genomic_DNA"/>
</dbReference>
<keyword evidence="7" id="KW-0032">Aminotransferase</keyword>
<dbReference type="Gene3D" id="3.40.640.10">
    <property type="entry name" value="Type I PLP-dependent aspartate aminotransferase-like (Major domain)"/>
    <property type="match status" value="1"/>
</dbReference>
<feature type="modified residue" description="N6-(pyridoxal phosphate)lysine" evidence="5">
    <location>
        <position position="228"/>
    </location>
</feature>
<evidence type="ECO:0000313" key="7">
    <source>
        <dbReference type="EMBL" id="AWT26240.1"/>
    </source>
</evidence>
<dbReference type="Proteomes" id="UP000247696">
    <property type="component" value="Chromosome"/>
</dbReference>
<keyword evidence="3 5" id="KW-0663">Pyridoxal phosphate</keyword>
<comment type="similarity">
    <text evidence="2">Belongs to the class-V pyridoxal-phosphate-dependent aminotransferase family.</text>
</comment>
<evidence type="ECO:0000259" key="6">
    <source>
        <dbReference type="Pfam" id="PF00266"/>
    </source>
</evidence>
<name>A0A2Z3YST1_9CORY</name>
<dbReference type="InterPro" id="IPR000192">
    <property type="entry name" value="Aminotrans_V_dom"/>
</dbReference>
<accession>A0A2Z3YST1</accession>
<dbReference type="InterPro" id="IPR024169">
    <property type="entry name" value="SP_NH2Trfase/AEP_transaminase"/>
</dbReference>
<dbReference type="Gene3D" id="3.90.1150.10">
    <property type="entry name" value="Aspartate Aminotransferase, domain 1"/>
    <property type="match status" value="1"/>
</dbReference>
<dbReference type="PANTHER" id="PTHR21152:SF40">
    <property type="entry name" value="ALANINE--GLYOXYLATE AMINOTRANSFERASE"/>
    <property type="match status" value="1"/>
</dbReference>
<proteinExistence type="inferred from homology"/>
<dbReference type="InterPro" id="IPR015422">
    <property type="entry name" value="PyrdxlP-dep_Trfase_small"/>
</dbReference>
<dbReference type="EC" id="2.6.1.51" evidence="7"/>
<keyword evidence="7" id="KW-0808">Transferase</keyword>
<evidence type="ECO:0000256" key="5">
    <source>
        <dbReference type="PIRSR" id="PIRSR000524-50"/>
    </source>
</evidence>
<dbReference type="Pfam" id="PF00266">
    <property type="entry name" value="Aminotran_5"/>
    <property type="match status" value="1"/>
</dbReference>
<dbReference type="InterPro" id="IPR015421">
    <property type="entry name" value="PyrdxlP-dep_Trfase_major"/>
</dbReference>
<protein>
    <submittedName>
        <fullName evidence="7">Serine-pyruvate aminotransferase</fullName>
        <ecNumber evidence="7">2.6.1.51</ecNumber>
    </submittedName>
</protein>
<dbReference type="InterPro" id="IPR015424">
    <property type="entry name" value="PyrdxlP-dep_Trfase"/>
</dbReference>
<dbReference type="GO" id="GO:0004760">
    <property type="term" value="F:L-serine-pyruvate transaminase activity"/>
    <property type="evidence" value="ECO:0007669"/>
    <property type="project" value="UniProtKB-EC"/>
</dbReference>
<evidence type="ECO:0000313" key="8">
    <source>
        <dbReference type="Proteomes" id="UP000247696"/>
    </source>
</evidence>
<evidence type="ECO:0000256" key="1">
    <source>
        <dbReference type="ARBA" id="ARBA00001933"/>
    </source>
</evidence>
<feature type="domain" description="Aminotransferase class V" evidence="6">
    <location>
        <begin position="53"/>
        <end position="330"/>
    </location>
</feature>
<feature type="binding site" evidence="4">
    <location>
        <position position="379"/>
    </location>
    <ligand>
        <name>substrate</name>
    </ligand>
</feature>
<dbReference type="STRING" id="1737425.GCA_900049755_01947"/>
<dbReference type="AlphaFoldDB" id="A0A2Z3YST1"/>
<reference evidence="8" key="1">
    <citation type="submission" date="2017-11" db="EMBL/GenBank/DDBJ databases">
        <title>Otitis media/interna in a cat caused by the recently described species Corynebacterium provencense.</title>
        <authorList>
            <person name="Kittl S."/>
            <person name="Brodard I."/>
            <person name="Rychener L."/>
            <person name="Jores J."/>
            <person name="Roosje P."/>
            <person name="Gobeli Brawand S."/>
        </authorList>
    </citation>
    <scope>NUCLEOTIDE SEQUENCE [LARGE SCALE GENOMIC DNA]</scope>
    <source>
        <strain evidence="8">17KM38</strain>
    </source>
</reference>
<sequence length="419" mass="44823">MNLKNGSTVKLHVTKLRLAGWHRRGCARIVVMTLPHDDIDPDGLLEYSVVFTDRSLNHMSERFVGVMQDIISVLREAYDASAVAVVPGGGSYGMEAVARQLVTGRKTLIVRNGLFSYRWSQIIDAGRVTDDVTVLTARQTADATTAPWVPAPLDEVTATIRSQRPGVVIAPHVETAAGLQLPEEYLRGLGDAAHEVGALFVLDCVASGCSWVSMDRTGVDVLVSAPQKGWSGTPCAGYVMLSEAGRKAVESTTSTSFAMDLKKWLSIADAYVDGSTPYHATMPTDSLAHNAALMTEARDFGLDRLKDAQTELGGRVRSLLADRGFISIVADAYAAPSVVVSYTGDPDIASGAAFRRVGIQVASGVPLQCGERPDFRTFRLGLFGIDKLRDIDGTVERLRKGLDKLTPATAAADRSGTAG</sequence>
<gene>
    <name evidence="7" type="ORF">Csp1_14510</name>
</gene>
<dbReference type="GO" id="GO:0019265">
    <property type="term" value="P:glycine biosynthetic process, by transamination of glyoxylate"/>
    <property type="evidence" value="ECO:0007669"/>
    <property type="project" value="TreeGrafter"/>
</dbReference>
<dbReference type="PIRSF" id="PIRSF000524">
    <property type="entry name" value="SPT"/>
    <property type="match status" value="1"/>
</dbReference>
<dbReference type="SUPFAM" id="SSF53383">
    <property type="entry name" value="PLP-dependent transferases"/>
    <property type="match status" value="1"/>
</dbReference>